<protein>
    <submittedName>
        <fullName evidence="2">Uncharacterized protein</fullName>
    </submittedName>
</protein>
<sequence>MKNSENKDYKTKIMSYKKNNTSSSLWNNSRAATKVLLNVSETSIESTPGIIKNAKQITKSIDPTDPSDAVTLKYLKDNYTKENDPNPGFLATTGGTMTGSIDMQGNNVTDLVMYTNGQQDPVDHSAVTINYVNEQAKVITTNDKITNAVTELSDIDTQIATLNQLLGITNDPKADNTAEFLKTSGGTVYGNIDMSQHTVSDLGTPTNQDTKSAINVEFVQAKITSPQMAFLKNNDKKLSNVVLEYFDWLQDPNPVVENPAPEPSQPDAGTSSTTHPSNNSSSPSTTVTTSIQKYAATPSGATTQDSDPVTPNTTFSEKSPLWEEFFSFSENSRSEIVVQKTGLLTFSMQGSWDHPTLSTNSTPGSGSPQTPTQTQDPISLELTVTAPQATVTTTAPTTSTPTSAAPTAKALSNKYTLATPPSSPPPTTDPAPITKKFTLSSGQSCTLQIPVQAVGSILKLKYDNPNKSYNDSLNTQGNGGATTTPTSRNSTTTTDPTPVGITLKSFAWSLVLIPGEIEKTTSTTPSPQP</sequence>
<feature type="region of interest" description="Disordered" evidence="1">
    <location>
        <begin position="354"/>
        <end position="377"/>
    </location>
</feature>
<accession>A0ABX6ITF4</accession>
<dbReference type="Proteomes" id="UP000512184">
    <property type="component" value="Chromosome"/>
</dbReference>
<name>A0ABX6ITF4_9CHLA</name>
<evidence type="ECO:0000256" key="1">
    <source>
        <dbReference type="SAM" id="MobiDB-lite"/>
    </source>
</evidence>
<evidence type="ECO:0000313" key="2">
    <source>
        <dbReference type="EMBL" id="QHP83221.1"/>
    </source>
</evidence>
<reference evidence="2" key="1">
    <citation type="submission" date="2019-01" db="EMBL/GenBank/DDBJ databases">
        <title>Whole genome sequencing and annotation enables comparative genome analysis that reveals unique features of the Chlamydia suis R19 Genome.</title>
        <authorList>
            <person name="Dimond Z.E."/>
        </authorList>
    </citation>
    <scope>NUCLEOTIDE SEQUENCE [LARGE SCALE GENOMIC DNA]</scope>
    <source>
        <strain evidence="2">R19</strain>
    </source>
</reference>
<organism evidence="2 3">
    <name type="scientific">Chlamydia suis</name>
    <dbReference type="NCBI Taxonomy" id="83559"/>
    <lineage>
        <taxon>Bacteria</taxon>
        <taxon>Pseudomonadati</taxon>
        <taxon>Chlamydiota</taxon>
        <taxon>Chlamydiia</taxon>
        <taxon>Chlamydiales</taxon>
        <taxon>Chlamydiaceae</taxon>
        <taxon>Chlamydia/Chlamydophila group</taxon>
        <taxon>Chlamydia</taxon>
    </lineage>
</organism>
<feature type="region of interest" description="Disordered" evidence="1">
    <location>
        <begin position="253"/>
        <end position="289"/>
    </location>
</feature>
<keyword evidence="3" id="KW-1185">Reference proteome</keyword>
<feature type="compositionally biased region" description="Low complexity" evidence="1">
    <location>
        <begin position="270"/>
        <end position="289"/>
    </location>
</feature>
<feature type="region of interest" description="Disordered" evidence="1">
    <location>
        <begin position="469"/>
        <end position="499"/>
    </location>
</feature>
<gene>
    <name evidence="2" type="primary">hypothetical protein</name>
    <name evidence="2" type="ORF">Chls_346</name>
</gene>
<feature type="compositionally biased region" description="Polar residues" evidence="1">
    <location>
        <begin position="299"/>
        <end position="316"/>
    </location>
</feature>
<dbReference type="EMBL" id="CP035278">
    <property type="protein sequence ID" value="QHP83221.1"/>
    <property type="molecule type" value="Genomic_DNA"/>
</dbReference>
<evidence type="ECO:0000313" key="3">
    <source>
        <dbReference type="Proteomes" id="UP000512184"/>
    </source>
</evidence>
<proteinExistence type="predicted"/>
<feature type="compositionally biased region" description="Low complexity" evidence="1">
    <location>
        <begin position="482"/>
        <end position="498"/>
    </location>
</feature>
<feature type="region of interest" description="Disordered" evidence="1">
    <location>
        <begin position="297"/>
        <end position="316"/>
    </location>
</feature>